<keyword evidence="7" id="KW-0408">Iron</keyword>
<reference evidence="13 14" key="2">
    <citation type="submission" date="2019-09" db="EMBL/GenBank/DDBJ databases">
        <authorList>
            <person name="Mazur A."/>
        </authorList>
    </citation>
    <scope>NUCLEOTIDE SEQUENCE [LARGE SCALE GENOMIC DNA]</scope>
    <source>
        <strain evidence="13 14">3729k</strain>
    </source>
</reference>
<evidence type="ECO:0000256" key="7">
    <source>
        <dbReference type="ARBA" id="ARBA00023004"/>
    </source>
</evidence>
<name>A0A5B2ZBR0_9GAMM</name>
<protein>
    <submittedName>
        <fullName evidence="13">Acyl-CoA desaturase</fullName>
    </submittedName>
</protein>
<dbReference type="PRINTS" id="PR00075">
    <property type="entry name" value="FACDDSATRASE"/>
</dbReference>
<dbReference type="PANTHER" id="PTHR11351:SF33">
    <property type="entry name" value="DELTA-9 FATTY ACID DESATURASE, DESA"/>
    <property type="match status" value="1"/>
</dbReference>
<evidence type="ECO:0000313" key="13">
    <source>
        <dbReference type="EMBL" id="KAA2284720.1"/>
    </source>
</evidence>
<dbReference type="EMBL" id="VUOD01000005">
    <property type="protein sequence ID" value="KAA2284720.1"/>
    <property type="molecule type" value="Genomic_DNA"/>
</dbReference>
<keyword evidence="6" id="KW-0560">Oxidoreductase</keyword>
<accession>A0A5B2ZBR0</accession>
<organism evidence="13 14">
    <name type="scientific">Arenimonas fontis</name>
    <dbReference type="NCBI Taxonomy" id="2608255"/>
    <lineage>
        <taxon>Bacteria</taxon>
        <taxon>Pseudomonadati</taxon>
        <taxon>Pseudomonadota</taxon>
        <taxon>Gammaproteobacteria</taxon>
        <taxon>Lysobacterales</taxon>
        <taxon>Lysobacteraceae</taxon>
        <taxon>Arenimonas</taxon>
    </lineage>
</organism>
<keyword evidence="8" id="KW-0443">Lipid metabolism</keyword>
<dbReference type="InterPro" id="IPR002560">
    <property type="entry name" value="Transposase_DDE"/>
</dbReference>
<proteinExistence type="inferred from homology"/>
<evidence type="ECO:0000256" key="5">
    <source>
        <dbReference type="ARBA" id="ARBA00022989"/>
    </source>
</evidence>
<dbReference type="Proteomes" id="UP000322165">
    <property type="component" value="Unassembled WGS sequence"/>
</dbReference>
<evidence type="ECO:0000256" key="8">
    <source>
        <dbReference type="ARBA" id="ARBA00023098"/>
    </source>
</evidence>
<feature type="transmembrane region" description="Helical" evidence="10">
    <location>
        <begin position="18"/>
        <end position="40"/>
    </location>
</feature>
<reference evidence="13 14" key="1">
    <citation type="submission" date="2019-09" db="EMBL/GenBank/DDBJ databases">
        <title>Arenimonas chukotkensis sp. nov., a bacterium isolated from Chukotka hot spring, Arctic region, Russia.</title>
        <authorList>
            <person name="Zayulina K.S."/>
            <person name="Prokofeva M.I."/>
            <person name="Elcheninov A.G."/>
            <person name="Novikov A."/>
            <person name="Kochetkova T.V."/>
            <person name="Kublanov I.V."/>
        </authorList>
    </citation>
    <scope>NUCLEOTIDE SEQUENCE [LARGE SCALE GENOMIC DNA]</scope>
    <source>
        <strain evidence="13 14">3729k</strain>
    </source>
</reference>
<dbReference type="AlphaFoldDB" id="A0A5B2ZBR0"/>
<comment type="subcellular location">
    <subcellularLocation>
        <location evidence="1">Membrane</location>
        <topology evidence="1">Multi-pass membrane protein</topology>
    </subcellularLocation>
</comment>
<evidence type="ECO:0000259" key="12">
    <source>
        <dbReference type="Pfam" id="PF01610"/>
    </source>
</evidence>
<keyword evidence="9 10" id="KW-0472">Membrane</keyword>
<keyword evidence="3 10" id="KW-0812">Transmembrane</keyword>
<dbReference type="RefSeq" id="WP_149860778.1">
    <property type="nucleotide sequence ID" value="NZ_VUOD01000005.1"/>
</dbReference>
<keyword evidence="5 10" id="KW-1133">Transmembrane helix</keyword>
<evidence type="ECO:0000256" key="10">
    <source>
        <dbReference type="SAM" id="Phobius"/>
    </source>
</evidence>
<dbReference type="Pfam" id="PF00487">
    <property type="entry name" value="FA_desaturase"/>
    <property type="match status" value="1"/>
</dbReference>
<dbReference type="InterPro" id="IPR015876">
    <property type="entry name" value="Acyl-CoA_DS"/>
</dbReference>
<feature type="transmembrane region" description="Helical" evidence="10">
    <location>
        <begin position="171"/>
        <end position="188"/>
    </location>
</feature>
<feature type="domain" description="Transposase IS204/IS1001/IS1096/IS1165 DDE" evidence="12">
    <location>
        <begin position="286"/>
        <end position="386"/>
    </location>
</feature>
<dbReference type="PANTHER" id="PTHR11351">
    <property type="entry name" value="ACYL-COA DESATURASE"/>
    <property type="match status" value="1"/>
</dbReference>
<gene>
    <name evidence="13" type="ORF">F0415_08455</name>
</gene>
<evidence type="ECO:0000256" key="4">
    <source>
        <dbReference type="ARBA" id="ARBA00022832"/>
    </source>
</evidence>
<evidence type="ECO:0000256" key="9">
    <source>
        <dbReference type="ARBA" id="ARBA00023136"/>
    </source>
</evidence>
<dbReference type="CDD" id="cd03505">
    <property type="entry name" value="Delta9-FADS-like"/>
    <property type="match status" value="1"/>
</dbReference>
<dbReference type="Pfam" id="PF01610">
    <property type="entry name" value="DDE_Tnp_ISL3"/>
    <property type="match status" value="1"/>
</dbReference>
<feature type="domain" description="Fatty acid desaturase" evidence="11">
    <location>
        <begin position="19"/>
        <end position="229"/>
    </location>
</feature>
<keyword evidence="4" id="KW-0276">Fatty acid metabolism</keyword>
<dbReference type="GO" id="GO:0016020">
    <property type="term" value="C:membrane"/>
    <property type="evidence" value="ECO:0007669"/>
    <property type="project" value="UniProtKB-SubCell"/>
</dbReference>
<evidence type="ECO:0000259" key="11">
    <source>
        <dbReference type="Pfam" id="PF00487"/>
    </source>
</evidence>
<sequence length="394" mass="45565">MSPALYDWLSRGLTQASYWQMAVYFLVVVQTTIFTVTLYLHRSAAHRGVDFHPVLTHFFRFWAWLTTAMVTKEWTAVHRKHHAKCETEEDPHSPRFAGINRVLWRGVELYQQARLDKDMLEKYGKGTPDDWIERHVYTPHATMGPVLMLFINLALFGIPGVAIWALQMAWIPFWAAGVVNGLGHWWGYRNFDTADTSTNLTPWGVWIGGEELHNNHHAFPSSARFALRRYEFDIGWAMIRGLQAVGLAKVLRVAPELDLRPNIQVPDAETLKAMMAHRWQVATDYYRMVLKPHLQAEARDLPGRLRRAFRSEGRWLSEEQRARFTAWINERPQIHRLIEFRQRLLAIYELRSAEAEAKLEALRAWCAEAEASGIRALEEFSACLKGYAMAPARA</sequence>
<evidence type="ECO:0000256" key="1">
    <source>
        <dbReference type="ARBA" id="ARBA00004141"/>
    </source>
</evidence>
<evidence type="ECO:0000256" key="3">
    <source>
        <dbReference type="ARBA" id="ARBA00022692"/>
    </source>
</evidence>
<dbReference type="InterPro" id="IPR005804">
    <property type="entry name" value="FA_desaturase_dom"/>
</dbReference>
<feature type="transmembrane region" description="Helical" evidence="10">
    <location>
        <begin position="146"/>
        <end position="165"/>
    </location>
</feature>
<evidence type="ECO:0000256" key="6">
    <source>
        <dbReference type="ARBA" id="ARBA00023002"/>
    </source>
</evidence>
<keyword evidence="14" id="KW-1185">Reference proteome</keyword>
<comment type="similarity">
    <text evidence="2">Belongs to the fatty acid desaturase type 2 family.</text>
</comment>
<dbReference type="GO" id="GO:0006631">
    <property type="term" value="P:fatty acid metabolic process"/>
    <property type="evidence" value="ECO:0007669"/>
    <property type="project" value="UniProtKB-KW"/>
</dbReference>
<comment type="caution">
    <text evidence="13">The sequence shown here is derived from an EMBL/GenBank/DDBJ whole genome shotgun (WGS) entry which is preliminary data.</text>
</comment>
<evidence type="ECO:0000256" key="2">
    <source>
        <dbReference type="ARBA" id="ARBA00008749"/>
    </source>
</evidence>
<evidence type="ECO:0000313" key="14">
    <source>
        <dbReference type="Proteomes" id="UP000322165"/>
    </source>
</evidence>
<dbReference type="GO" id="GO:0016717">
    <property type="term" value="F:oxidoreductase activity, acting on paired donors, with oxidation of a pair of donors resulting in the reduction of molecular oxygen to two molecules of water"/>
    <property type="evidence" value="ECO:0007669"/>
    <property type="project" value="InterPro"/>
</dbReference>